<dbReference type="Gene3D" id="3.50.50.60">
    <property type="entry name" value="FAD/NAD(P)-binding domain"/>
    <property type="match status" value="2"/>
</dbReference>
<evidence type="ECO:0000259" key="2">
    <source>
        <dbReference type="Pfam" id="PF01266"/>
    </source>
</evidence>
<protein>
    <submittedName>
        <fullName evidence="3">D-amino-acid dehydrogenase</fullName>
    </submittedName>
</protein>
<dbReference type="Pfam" id="PF01266">
    <property type="entry name" value="DAO"/>
    <property type="match status" value="1"/>
</dbReference>
<dbReference type="OrthoDB" id="9805337at2"/>
<keyword evidence="1" id="KW-0560">Oxidoreductase</keyword>
<dbReference type="EMBL" id="FXTE01000011">
    <property type="protein sequence ID" value="SMO83174.1"/>
    <property type="molecule type" value="Genomic_DNA"/>
</dbReference>
<keyword evidence="4" id="KW-1185">Reference proteome</keyword>
<dbReference type="InterPro" id="IPR036188">
    <property type="entry name" value="FAD/NAD-bd_sf"/>
</dbReference>
<dbReference type="RefSeq" id="WP_142638786.1">
    <property type="nucleotide sequence ID" value="NZ_FXTE01000011.1"/>
</dbReference>
<feature type="domain" description="FAD dependent oxidoreductase" evidence="2">
    <location>
        <begin position="4"/>
        <end position="403"/>
    </location>
</feature>
<dbReference type="GO" id="GO:0005737">
    <property type="term" value="C:cytoplasm"/>
    <property type="evidence" value="ECO:0007669"/>
    <property type="project" value="TreeGrafter"/>
</dbReference>
<dbReference type="InterPro" id="IPR006076">
    <property type="entry name" value="FAD-dep_OxRdtase"/>
</dbReference>
<evidence type="ECO:0000256" key="1">
    <source>
        <dbReference type="ARBA" id="ARBA00023002"/>
    </source>
</evidence>
<dbReference type="Proteomes" id="UP000319555">
    <property type="component" value="Unassembled WGS sequence"/>
</dbReference>
<gene>
    <name evidence="3" type="ORF">SAMN06265380_11154</name>
</gene>
<dbReference type="SUPFAM" id="SSF54373">
    <property type="entry name" value="FAD-linked reductases, C-terminal domain"/>
    <property type="match status" value="1"/>
</dbReference>
<dbReference type="PANTHER" id="PTHR13847">
    <property type="entry name" value="SARCOSINE DEHYDROGENASE-RELATED"/>
    <property type="match status" value="1"/>
</dbReference>
<evidence type="ECO:0000313" key="4">
    <source>
        <dbReference type="Proteomes" id="UP000319555"/>
    </source>
</evidence>
<dbReference type="AlphaFoldDB" id="A0A521EGY4"/>
<dbReference type="GO" id="GO:0016491">
    <property type="term" value="F:oxidoreductase activity"/>
    <property type="evidence" value="ECO:0007669"/>
    <property type="project" value="UniProtKB-KW"/>
</dbReference>
<name>A0A521EGY4_9RHOB</name>
<accession>A0A521EGY4</accession>
<proteinExistence type="predicted"/>
<dbReference type="SUPFAM" id="SSF51905">
    <property type="entry name" value="FAD/NAD(P)-binding domain"/>
    <property type="match status" value="1"/>
</dbReference>
<organism evidence="3 4">
    <name type="scientific">Ruegeria faecimaris</name>
    <dbReference type="NCBI Taxonomy" id="686389"/>
    <lineage>
        <taxon>Bacteria</taxon>
        <taxon>Pseudomonadati</taxon>
        <taxon>Pseudomonadota</taxon>
        <taxon>Alphaproteobacteria</taxon>
        <taxon>Rhodobacterales</taxon>
        <taxon>Roseobacteraceae</taxon>
        <taxon>Ruegeria</taxon>
    </lineage>
</organism>
<dbReference type="Gene3D" id="3.30.9.10">
    <property type="entry name" value="D-Amino Acid Oxidase, subunit A, domain 2"/>
    <property type="match status" value="1"/>
</dbReference>
<sequence>MKADALIIGGGLIGITTAHRLAKRGCSVVLVEANEDVGLGANFANGAMLVPSQTMPWNSPGILPTLLRSIVTQNSALRIKPKAIPSLFKWGLHFLKNSKPYLHELHTRRLLELALFSMDIFEEYYKGYADQFEAKKCGTIKIYRDQPGLEAQIRSNRHLSEVGLDWEALTPDQTVEAEPHLQALAPQLAGGIRFSADVVADSRKFCQILRDDLVASGQIIHVSCQANELLMSGDRVIGARTTIGDIRAKNTILALGANTRKLAANDARSILVRPVKGYSVTYDTTGVNDLPSYPVIDEGMHVGIVPINGKLRAVGIAEFAGHDDTLSPKIIRQLDRLTKSIYPNLAQTLDGCKREPWTGFRPMSADGLPYIGETSSKGLWVNTGHGHLGWTLATGSAELLADLIMGKPTPLDASSYAVTRSH</sequence>
<dbReference type="PANTHER" id="PTHR13847:SF289">
    <property type="entry name" value="GLYCINE OXIDASE"/>
    <property type="match status" value="1"/>
</dbReference>
<reference evidence="3 4" key="1">
    <citation type="submission" date="2017-05" db="EMBL/GenBank/DDBJ databases">
        <authorList>
            <person name="Varghese N."/>
            <person name="Submissions S."/>
        </authorList>
    </citation>
    <scope>NUCLEOTIDE SEQUENCE [LARGE SCALE GENOMIC DNA]</scope>
    <source>
        <strain evidence="3 4">DSM 28009</strain>
    </source>
</reference>
<evidence type="ECO:0000313" key="3">
    <source>
        <dbReference type="EMBL" id="SMO83174.1"/>
    </source>
</evidence>